<evidence type="ECO:0000256" key="6">
    <source>
        <dbReference type="ARBA" id="ARBA00022884"/>
    </source>
</evidence>
<gene>
    <name evidence="8" type="ORF">IM676_03105</name>
</gene>
<evidence type="ECO:0000256" key="2">
    <source>
        <dbReference type="ARBA" id="ARBA00022649"/>
    </source>
</evidence>
<protein>
    <submittedName>
        <fullName evidence="8">Type II toxin-antitoxin system HicA family toxin</fullName>
    </submittedName>
</protein>
<evidence type="ECO:0000313" key="9">
    <source>
        <dbReference type="Proteomes" id="UP000593846"/>
    </source>
</evidence>
<dbReference type="Gene3D" id="3.30.920.30">
    <property type="entry name" value="Hypothetical protein"/>
    <property type="match status" value="1"/>
</dbReference>
<name>A0A7S6U4M7_9CYAN</name>
<keyword evidence="3" id="KW-0540">Nuclease</keyword>
<evidence type="ECO:0000313" key="8">
    <source>
        <dbReference type="EMBL" id="QOV23326.1"/>
    </source>
</evidence>
<dbReference type="Pfam" id="PF07927">
    <property type="entry name" value="HicA_toxin"/>
    <property type="match status" value="1"/>
</dbReference>
<dbReference type="SUPFAM" id="SSF54786">
    <property type="entry name" value="YcfA/nrd intein domain"/>
    <property type="match status" value="1"/>
</dbReference>
<dbReference type="GO" id="GO:0004519">
    <property type="term" value="F:endonuclease activity"/>
    <property type="evidence" value="ECO:0007669"/>
    <property type="project" value="UniProtKB-KW"/>
</dbReference>
<sequence length="68" mass="7833">MPRKIRELKAMLLKAGFIQRTGKGSHTIWIHEKMADMPMTIAGKDGDDAKIYLEKQVKQRLARLEELP</sequence>
<reference evidence="9" key="1">
    <citation type="submission" date="2020-10" db="EMBL/GenBank/DDBJ databases">
        <title>Genome-based taxonomic classification of the species Anabaenopsis elenkinii.</title>
        <authorList>
            <person name="Delbaje E."/>
            <person name="Andreote A.P.D."/>
            <person name="Pellegrinetti T.A."/>
            <person name="Cruz R.B."/>
            <person name="Branco L.H.Z."/>
            <person name="Fiore M.F."/>
        </authorList>
    </citation>
    <scope>NUCLEOTIDE SEQUENCE [LARGE SCALE GENOMIC DNA]</scope>
    <source>
        <strain evidence="9">CCIBt3563</strain>
    </source>
</reference>
<accession>A0A7S6U4M7</accession>
<evidence type="ECO:0000256" key="5">
    <source>
        <dbReference type="ARBA" id="ARBA00022801"/>
    </source>
</evidence>
<keyword evidence="7" id="KW-0346">Stress response</keyword>
<evidence type="ECO:0000256" key="7">
    <source>
        <dbReference type="ARBA" id="ARBA00023016"/>
    </source>
</evidence>
<dbReference type="Proteomes" id="UP000593846">
    <property type="component" value="Chromosome"/>
</dbReference>
<dbReference type="InterPro" id="IPR038570">
    <property type="entry name" value="HicA_sf"/>
</dbReference>
<keyword evidence="5" id="KW-0378">Hydrolase</keyword>
<evidence type="ECO:0000256" key="1">
    <source>
        <dbReference type="ARBA" id="ARBA00006620"/>
    </source>
</evidence>
<evidence type="ECO:0000256" key="4">
    <source>
        <dbReference type="ARBA" id="ARBA00022759"/>
    </source>
</evidence>
<dbReference type="InterPro" id="IPR012933">
    <property type="entry name" value="HicA_mRNA_interferase"/>
</dbReference>
<keyword evidence="2" id="KW-1277">Toxin-antitoxin system</keyword>
<dbReference type="GO" id="GO:0016787">
    <property type="term" value="F:hydrolase activity"/>
    <property type="evidence" value="ECO:0007669"/>
    <property type="project" value="UniProtKB-KW"/>
</dbReference>
<keyword evidence="6" id="KW-0694">RNA-binding</keyword>
<keyword evidence="4" id="KW-0255">Endonuclease</keyword>
<comment type="similarity">
    <text evidence="1">Belongs to the HicA mRNA interferase family.</text>
</comment>
<proteinExistence type="inferred from homology"/>
<dbReference type="AlphaFoldDB" id="A0A7S6U4M7"/>
<dbReference type="GO" id="GO:0003729">
    <property type="term" value="F:mRNA binding"/>
    <property type="evidence" value="ECO:0007669"/>
    <property type="project" value="InterPro"/>
</dbReference>
<dbReference type="RefSeq" id="WP_200988875.1">
    <property type="nucleotide sequence ID" value="NZ_CP063311.1"/>
</dbReference>
<organism evidence="8 9">
    <name type="scientific">Anabaenopsis elenkinii CCIBt3563</name>
    <dbReference type="NCBI Taxonomy" id="2779889"/>
    <lineage>
        <taxon>Bacteria</taxon>
        <taxon>Bacillati</taxon>
        <taxon>Cyanobacteriota</taxon>
        <taxon>Cyanophyceae</taxon>
        <taxon>Nostocales</taxon>
        <taxon>Nodulariaceae</taxon>
        <taxon>Anabaenopsis</taxon>
    </lineage>
</organism>
<dbReference type="EMBL" id="CP063311">
    <property type="protein sequence ID" value="QOV23326.1"/>
    <property type="molecule type" value="Genomic_DNA"/>
</dbReference>
<keyword evidence="9" id="KW-1185">Reference proteome</keyword>
<dbReference type="KEGG" id="aee:IM676_03105"/>
<evidence type="ECO:0000256" key="3">
    <source>
        <dbReference type="ARBA" id="ARBA00022722"/>
    </source>
</evidence>